<dbReference type="Pfam" id="PF00929">
    <property type="entry name" value="RNase_T"/>
    <property type="match status" value="1"/>
</dbReference>
<dbReference type="InterPro" id="IPR036420">
    <property type="entry name" value="BRCT_dom_sf"/>
</dbReference>
<evidence type="ECO:0000313" key="5">
    <source>
        <dbReference type="EMBL" id="GAA3590764.1"/>
    </source>
</evidence>
<sequence>MPRLGSTPFAVLDVETTGFSPRLHDRVVELAVVRTAPDGTVEKSWTTLLNPDRDLGPTHIHGIRGADVFDAPRFADIAGDLADLLDDAVVVAHNARFDLGFVAAEYTRLGAVAPSWPTICTLAMSHRLGILGGGRLGDCVAAEGISHDGAHTALGDASATASLLTAYLRRSVERGITSLDDLGCAPTAWPDSRSWAGWPISGRTHARSGRWRPELSPLAQLVRHLPAHDLRTADSPADTAAYLDILDRALEDRRIDERETDALEFTAREWGLSRQDVHQAHTMYLSALATTALADGVLTDFEATDLADVAAALGFGLEEIVAALQDVRSHQPAEATGDGLRGLGVCFTGTLQGRLDGALITRERAQALARAAGLVVHERVTKGLDLLIVADPNSLSGKAKKARSYGTRIMAEAAFWQEIGLNPE</sequence>
<dbReference type="SMART" id="SM00479">
    <property type="entry name" value="EXOIII"/>
    <property type="match status" value="1"/>
</dbReference>
<name>A0ABP6YU24_9ACTN</name>
<dbReference type="Gene3D" id="3.40.50.10190">
    <property type="entry name" value="BRCT domain"/>
    <property type="match status" value="1"/>
</dbReference>
<dbReference type="PANTHER" id="PTHR30231">
    <property type="entry name" value="DNA POLYMERASE III SUBUNIT EPSILON"/>
    <property type="match status" value="1"/>
</dbReference>
<dbReference type="InterPro" id="IPR036397">
    <property type="entry name" value="RNaseH_sf"/>
</dbReference>
<dbReference type="InterPro" id="IPR012337">
    <property type="entry name" value="RNaseH-like_sf"/>
</dbReference>
<accession>A0ABP6YU24</accession>
<organism evidence="5 6">
    <name type="scientific">Kribbella ginsengisoli</name>
    <dbReference type="NCBI Taxonomy" id="363865"/>
    <lineage>
        <taxon>Bacteria</taxon>
        <taxon>Bacillati</taxon>
        <taxon>Actinomycetota</taxon>
        <taxon>Actinomycetes</taxon>
        <taxon>Propionibacteriales</taxon>
        <taxon>Kribbellaceae</taxon>
        <taxon>Kribbella</taxon>
    </lineage>
</organism>
<dbReference type="RefSeq" id="WP_344848415.1">
    <property type="nucleotide sequence ID" value="NZ_BAABAA010000015.1"/>
</dbReference>
<dbReference type="EMBL" id="BAABAA010000015">
    <property type="protein sequence ID" value="GAA3590764.1"/>
    <property type="molecule type" value="Genomic_DNA"/>
</dbReference>
<proteinExistence type="predicted"/>
<evidence type="ECO:0000256" key="1">
    <source>
        <dbReference type="ARBA" id="ARBA00022722"/>
    </source>
</evidence>
<evidence type="ECO:0000313" key="6">
    <source>
        <dbReference type="Proteomes" id="UP001501222"/>
    </source>
</evidence>
<keyword evidence="6" id="KW-1185">Reference proteome</keyword>
<dbReference type="InterPro" id="IPR013520">
    <property type="entry name" value="Ribonucl_H"/>
</dbReference>
<dbReference type="Proteomes" id="UP001501222">
    <property type="component" value="Unassembled WGS sequence"/>
</dbReference>
<reference evidence="6" key="1">
    <citation type="journal article" date="2019" name="Int. J. Syst. Evol. Microbiol.">
        <title>The Global Catalogue of Microorganisms (GCM) 10K type strain sequencing project: providing services to taxonomists for standard genome sequencing and annotation.</title>
        <authorList>
            <consortium name="The Broad Institute Genomics Platform"/>
            <consortium name="The Broad Institute Genome Sequencing Center for Infectious Disease"/>
            <person name="Wu L."/>
            <person name="Ma J."/>
        </authorList>
    </citation>
    <scope>NUCLEOTIDE SEQUENCE [LARGE SCALE GENOMIC DNA]</scope>
    <source>
        <strain evidence="6">JCM 16928</strain>
    </source>
</reference>
<dbReference type="PANTHER" id="PTHR30231:SF4">
    <property type="entry name" value="PROTEIN NEN2"/>
    <property type="match status" value="1"/>
</dbReference>
<dbReference type="CDD" id="cd17748">
    <property type="entry name" value="BRCT_DNA_ligase_like"/>
    <property type="match status" value="1"/>
</dbReference>
<dbReference type="SUPFAM" id="SSF53098">
    <property type="entry name" value="Ribonuclease H-like"/>
    <property type="match status" value="1"/>
</dbReference>
<gene>
    <name evidence="5" type="ORF">GCM10022235_72610</name>
</gene>
<keyword evidence="3" id="KW-0269">Exonuclease</keyword>
<feature type="domain" description="Exonuclease" evidence="4">
    <location>
        <begin position="8"/>
        <end position="173"/>
    </location>
</feature>
<comment type="caution">
    <text evidence="5">The sequence shown here is derived from an EMBL/GenBank/DDBJ whole genome shotgun (WGS) entry which is preliminary data.</text>
</comment>
<evidence type="ECO:0000259" key="4">
    <source>
        <dbReference type="SMART" id="SM00479"/>
    </source>
</evidence>
<dbReference type="SUPFAM" id="SSF52113">
    <property type="entry name" value="BRCT domain"/>
    <property type="match status" value="1"/>
</dbReference>
<keyword evidence="1" id="KW-0540">Nuclease</keyword>
<dbReference type="SUPFAM" id="SSF158682">
    <property type="entry name" value="TerB-like"/>
    <property type="match status" value="1"/>
</dbReference>
<evidence type="ECO:0000256" key="2">
    <source>
        <dbReference type="ARBA" id="ARBA00022801"/>
    </source>
</evidence>
<protein>
    <recommendedName>
        <fullName evidence="4">Exonuclease domain-containing protein</fullName>
    </recommendedName>
</protein>
<dbReference type="Gene3D" id="3.30.420.10">
    <property type="entry name" value="Ribonuclease H-like superfamily/Ribonuclease H"/>
    <property type="match status" value="1"/>
</dbReference>
<dbReference type="InterPro" id="IPR029024">
    <property type="entry name" value="TerB-like"/>
</dbReference>
<keyword evidence="2" id="KW-0378">Hydrolase</keyword>
<evidence type="ECO:0000256" key="3">
    <source>
        <dbReference type="ARBA" id="ARBA00022839"/>
    </source>
</evidence>
<dbReference type="CDD" id="cd06127">
    <property type="entry name" value="DEDDh"/>
    <property type="match status" value="1"/>
</dbReference>